<dbReference type="EMBL" id="CP092878">
    <property type="protein sequence ID" value="UYV78304.1"/>
    <property type="molecule type" value="Genomic_DNA"/>
</dbReference>
<protein>
    <submittedName>
        <fullName evidence="3">OACYL</fullName>
    </submittedName>
</protein>
<reference evidence="3 4" key="1">
    <citation type="submission" date="2022-01" db="EMBL/GenBank/DDBJ databases">
        <title>A chromosomal length assembly of Cordylochernes scorpioides.</title>
        <authorList>
            <person name="Zeh D."/>
            <person name="Zeh J."/>
        </authorList>
    </citation>
    <scope>NUCLEOTIDE SEQUENCE [LARGE SCALE GENOMIC DNA]</scope>
    <source>
        <strain evidence="3">IN4F17</strain>
        <tissue evidence="3">Whole Body</tissue>
    </source>
</reference>
<evidence type="ECO:0000313" key="3">
    <source>
        <dbReference type="EMBL" id="UYV78304.1"/>
    </source>
</evidence>
<evidence type="ECO:0000256" key="1">
    <source>
        <dbReference type="SAM" id="Phobius"/>
    </source>
</evidence>
<dbReference type="InterPro" id="IPR002656">
    <property type="entry name" value="Acyl_transf_3_dom"/>
</dbReference>
<keyword evidence="1" id="KW-0812">Transmembrane</keyword>
<dbReference type="InterPro" id="IPR052728">
    <property type="entry name" value="O2_lipid_transport_reg"/>
</dbReference>
<keyword evidence="4" id="KW-1185">Reference proteome</keyword>
<sequence length="239" mass="27897">MCAEDPAQALKVLDNFFLEPLLQAPLSVDTFFLLSGMLLTYIFLKHSAKKPVNWIQFYVHRYLRLTPTYMLILAFWTTIFPHLLQSPLGLIRKDLSECTISWWWNLLYISNFRNSQCMGWSWYLANDMQFYIISPLFLIPLLKWPKIGLAILGALLLGSWVTIAIIADIFNIVPTLAGIGDITVFQIGALIDRIMKDEEISFKTKKRIVETLVFLVVTYEYENWTLRKEYRKRIVASEM</sequence>
<gene>
    <name evidence="3" type="ORF">LAZ67_16000907</name>
</gene>
<dbReference type="PANTHER" id="PTHR11161">
    <property type="entry name" value="O-ACYLTRANSFERASE"/>
    <property type="match status" value="1"/>
</dbReference>
<proteinExistence type="predicted"/>
<evidence type="ECO:0000259" key="2">
    <source>
        <dbReference type="Pfam" id="PF01757"/>
    </source>
</evidence>
<feature type="domain" description="Acyltransferase 3" evidence="2">
    <location>
        <begin position="22"/>
        <end position="216"/>
    </location>
</feature>
<organism evidence="3 4">
    <name type="scientific">Cordylochernes scorpioides</name>
    <dbReference type="NCBI Taxonomy" id="51811"/>
    <lineage>
        <taxon>Eukaryota</taxon>
        <taxon>Metazoa</taxon>
        <taxon>Ecdysozoa</taxon>
        <taxon>Arthropoda</taxon>
        <taxon>Chelicerata</taxon>
        <taxon>Arachnida</taxon>
        <taxon>Pseudoscorpiones</taxon>
        <taxon>Cheliferoidea</taxon>
        <taxon>Chernetidae</taxon>
        <taxon>Cordylochernes</taxon>
    </lineage>
</organism>
<name>A0ABY6LC44_9ARAC</name>
<accession>A0ABY6LC44</accession>
<keyword evidence="1" id="KW-0472">Membrane</keyword>
<dbReference type="PANTHER" id="PTHR11161:SF0">
    <property type="entry name" value="O-ACYLTRANSFERASE LIKE PROTEIN"/>
    <property type="match status" value="1"/>
</dbReference>
<dbReference type="Pfam" id="PF01757">
    <property type="entry name" value="Acyl_transf_3"/>
    <property type="match status" value="1"/>
</dbReference>
<feature type="transmembrane region" description="Helical" evidence="1">
    <location>
        <begin position="120"/>
        <end position="142"/>
    </location>
</feature>
<dbReference type="Proteomes" id="UP001235939">
    <property type="component" value="Chromosome 16"/>
</dbReference>
<feature type="transmembrane region" description="Helical" evidence="1">
    <location>
        <begin position="149"/>
        <end position="170"/>
    </location>
</feature>
<feature type="transmembrane region" description="Helical" evidence="1">
    <location>
        <begin position="24"/>
        <end position="44"/>
    </location>
</feature>
<keyword evidence="1" id="KW-1133">Transmembrane helix</keyword>
<feature type="transmembrane region" description="Helical" evidence="1">
    <location>
        <begin position="65"/>
        <end position="84"/>
    </location>
</feature>
<evidence type="ECO:0000313" key="4">
    <source>
        <dbReference type="Proteomes" id="UP001235939"/>
    </source>
</evidence>